<accession>A0ABN9M9G1</accession>
<dbReference type="Proteomes" id="UP001176940">
    <property type="component" value="Unassembled WGS sequence"/>
</dbReference>
<dbReference type="EMBL" id="CAUEEQ010055038">
    <property type="protein sequence ID" value="CAJ0962513.1"/>
    <property type="molecule type" value="Genomic_DNA"/>
</dbReference>
<feature type="transmembrane region" description="Helical" evidence="2">
    <location>
        <begin position="192"/>
        <end position="210"/>
    </location>
</feature>
<feature type="compositionally biased region" description="Pro residues" evidence="1">
    <location>
        <begin position="232"/>
        <end position="246"/>
    </location>
</feature>
<feature type="region of interest" description="Disordered" evidence="1">
    <location>
        <begin position="232"/>
        <end position="259"/>
    </location>
</feature>
<evidence type="ECO:0000313" key="4">
    <source>
        <dbReference type="Proteomes" id="UP001176940"/>
    </source>
</evidence>
<keyword evidence="2" id="KW-0812">Transmembrane</keyword>
<keyword evidence="4" id="KW-1185">Reference proteome</keyword>
<protein>
    <submittedName>
        <fullName evidence="3">Uncharacterized protein</fullName>
    </submittedName>
</protein>
<sequence>MLVWYNWIKSIPVTDILPTPVQTSVKPVTDILPTPVQTSVKPVTDILPTPVQTSVKPGISFFYCFPVTDILPTPVQTSVKPVTDAVPTPVPTCVKPGNIRGLCTALQNAVHKPLMMVSLPHHRFWASQVPFKGTYSIEIASQPLVWYNWMSFMARRECGIEDPHSGNKAGVILAMNADECYAIKHRIALGPVFIYGAATIIIFFLVYFQLTDVLPTPVPTCVTPDIKQVTPQPPAPLPVNPQPCAPVPTVTQDKKGCKK</sequence>
<evidence type="ECO:0000256" key="1">
    <source>
        <dbReference type="SAM" id="MobiDB-lite"/>
    </source>
</evidence>
<comment type="caution">
    <text evidence="3">The sequence shown here is derived from an EMBL/GenBank/DDBJ whole genome shotgun (WGS) entry which is preliminary data.</text>
</comment>
<keyword evidence="2" id="KW-0472">Membrane</keyword>
<gene>
    <name evidence="3" type="ORF">RIMI_LOCUS18227858</name>
</gene>
<proteinExistence type="predicted"/>
<keyword evidence="2" id="KW-1133">Transmembrane helix</keyword>
<organism evidence="3 4">
    <name type="scientific">Ranitomeya imitator</name>
    <name type="common">mimic poison frog</name>
    <dbReference type="NCBI Taxonomy" id="111125"/>
    <lineage>
        <taxon>Eukaryota</taxon>
        <taxon>Metazoa</taxon>
        <taxon>Chordata</taxon>
        <taxon>Craniata</taxon>
        <taxon>Vertebrata</taxon>
        <taxon>Euteleostomi</taxon>
        <taxon>Amphibia</taxon>
        <taxon>Batrachia</taxon>
        <taxon>Anura</taxon>
        <taxon>Neobatrachia</taxon>
        <taxon>Hyloidea</taxon>
        <taxon>Dendrobatidae</taxon>
        <taxon>Dendrobatinae</taxon>
        <taxon>Ranitomeya</taxon>
    </lineage>
</organism>
<name>A0ABN9M9G1_9NEOB</name>
<reference evidence="3" key="1">
    <citation type="submission" date="2023-07" db="EMBL/GenBank/DDBJ databases">
        <authorList>
            <person name="Stuckert A."/>
        </authorList>
    </citation>
    <scope>NUCLEOTIDE SEQUENCE</scope>
</reference>
<evidence type="ECO:0000256" key="2">
    <source>
        <dbReference type="SAM" id="Phobius"/>
    </source>
</evidence>
<evidence type="ECO:0000313" key="3">
    <source>
        <dbReference type="EMBL" id="CAJ0962513.1"/>
    </source>
</evidence>